<evidence type="ECO:0000256" key="9">
    <source>
        <dbReference type="RuleBase" id="RU364116"/>
    </source>
</evidence>
<comment type="similarity">
    <text evidence="1">Belongs to the anaerobic coproporphyrinogen-III oxidase family. HemW subfamily.</text>
</comment>
<dbReference type="InterPro" id="IPR007197">
    <property type="entry name" value="rSAM"/>
</dbReference>
<evidence type="ECO:0000256" key="6">
    <source>
        <dbReference type="ARBA" id="ARBA00023004"/>
    </source>
</evidence>
<evidence type="ECO:0000256" key="4">
    <source>
        <dbReference type="ARBA" id="ARBA00022691"/>
    </source>
</evidence>
<dbReference type="SMART" id="SM00729">
    <property type="entry name" value="Elp3"/>
    <property type="match status" value="1"/>
</dbReference>
<organism evidence="11 12">
    <name type="scientific">Intrasporangium calvum</name>
    <dbReference type="NCBI Taxonomy" id="53358"/>
    <lineage>
        <taxon>Bacteria</taxon>
        <taxon>Bacillati</taxon>
        <taxon>Actinomycetota</taxon>
        <taxon>Actinomycetes</taxon>
        <taxon>Micrococcales</taxon>
        <taxon>Intrasporangiaceae</taxon>
        <taxon>Intrasporangium</taxon>
    </lineage>
</organism>
<gene>
    <name evidence="11" type="primary">hemW</name>
    <name evidence="11" type="ORF">OO014_00755</name>
</gene>
<comment type="caution">
    <text evidence="11">The sequence shown here is derived from an EMBL/GenBank/DDBJ whole genome shotgun (WGS) entry which is preliminary data.</text>
</comment>
<dbReference type="Proteomes" id="UP001150259">
    <property type="component" value="Unassembled WGS sequence"/>
</dbReference>
<comment type="function">
    <text evidence="9">Probably acts as a heme chaperone, transferring heme to an unknown acceptor. Binds one molecule of heme per monomer, possibly covalently. Binds 1 [4Fe-4S] cluster. The cluster is coordinated with 3 cysteines and an exchangeable S-adenosyl-L-methionine.</text>
</comment>
<evidence type="ECO:0000256" key="5">
    <source>
        <dbReference type="ARBA" id="ARBA00022723"/>
    </source>
</evidence>
<evidence type="ECO:0000259" key="10">
    <source>
        <dbReference type="PROSITE" id="PS51918"/>
    </source>
</evidence>
<keyword evidence="4 9" id="KW-0949">S-adenosyl-L-methionine</keyword>
<dbReference type="InterPro" id="IPR013785">
    <property type="entry name" value="Aldolase_TIM"/>
</dbReference>
<dbReference type="PANTHER" id="PTHR13932">
    <property type="entry name" value="COPROPORPHYRINIGEN III OXIDASE"/>
    <property type="match status" value="1"/>
</dbReference>
<keyword evidence="8 9" id="KW-0143">Chaperone</keyword>
<keyword evidence="9" id="KW-0963">Cytoplasm</keyword>
<dbReference type="CDD" id="cd01335">
    <property type="entry name" value="Radical_SAM"/>
    <property type="match status" value="1"/>
</dbReference>
<feature type="domain" description="Radical SAM core" evidence="10">
    <location>
        <begin position="25"/>
        <end position="272"/>
    </location>
</feature>
<evidence type="ECO:0000256" key="3">
    <source>
        <dbReference type="ARBA" id="ARBA00022617"/>
    </source>
</evidence>
<evidence type="ECO:0000313" key="11">
    <source>
        <dbReference type="EMBL" id="MDC5695770.1"/>
    </source>
</evidence>
<keyword evidence="9" id="KW-0004">4Fe-4S</keyword>
<keyword evidence="7 9" id="KW-0411">Iron-sulfur</keyword>
<dbReference type="InterPro" id="IPR034505">
    <property type="entry name" value="Coproporphyrinogen-III_oxidase"/>
</dbReference>
<dbReference type="SUPFAM" id="SSF102114">
    <property type="entry name" value="Radical SAM enzymes"/>
    <property type="match status" value="1"/>
</dbReference>
<dbReference type="EMBL" id="JAPFQL010000002">
    <property type="protein sequence ID" value="MDC5695770.1"/>
    <property type="molecule type" value="Genomic_DNA"/>
</dbReference>
<dbReference type="SFLD" id="SFLDG01065">
    <property type="entry name" value="anaerobic_coproporphyrinogen-I"/>
    <property type="match status" value="1"/>
</dbReference>
<name>A0ABT5GDA3_9MICO</name>
<evidence type="ECO:0000256" key="8">
    <source>
        <dbReference type="ARBA" id="ARBA00023186"/>
    </source>
</evidence>
<comment type="subcellular location">
    <subcellularLocation>
        <location evidence="9">Cytoplasm</location>
    </subcellularLocation>
</comment>
<dbReference type="NCBIfam" id="TIGR00539">
    <property type="entry name" value="hemN_rel"/>
    <property type="match status" value="1"/>
</dbReference>
<dbReference type="SFLD" id="SFLDF00562">
    <property type="entry name" value="HemN-like__clustered_with_heat"/>
    <property type="match status" value="1"/>
</dbReference>
<dbReference type="PANTHER" id="PTHR13932:SF5">
    <property type="entry name" value="RADICAL S-ADENOSYL METHIONINE DOMAIN-CONTAINING PROTEIN 1, MITOCHONDRIAL"/>
    <property type="match status" value="1"/>
</dbReference>
<dbReference type="PROSITE" id="PS51918">
    <property type="entry name" value="RADICAL_SAM"/>
    <property type="match status" value="1"/>
</dbReference>
<accession>A0ABT5GDA3</accession>
<dbReference type="InterPro" id="IPR006638">
    <property type="entry name" value="Elp3/MiaA/NifB-like_rSAM"/>
</dbReference>
<keyword evidence="5 9" id="KW-0479">Metal-binding</keyword>
<sequence length="414" mass="43857">MPPSSLPDGDPAPASGELPSSALAGLGTTDLGIYVHVPFCSVRCGYCDFNTYTLTELSARDGDGPSIGLDTYAAAAIAELGVARRVLGDAAPPVSTVFVGGGTPTMLRSADLVRVLSGIREHFGLRPGAEVTTEANPDSVTPESLAELAAGGFTRVSLGMQSAVPHVLATLERTHDPDNVARAVAAARAAGLQVSVDLIYGTPGESLDDWRRSLEAALALEPDHVSAYALVVEEGTKLARQVRRGEIMMPEDDDEADKYELADEVLTTAGLEWYEVSNWARSAQARCRHNVAYWSGSNWWGIGPGAHSHVGGVRWWNVKHPAAYAARLAAGESPAHARETLTDEQRYDETVLLTTRITAGLPLSYLRVSGRAAVAGLIADGLVDGPSAVRDGRVVLTRRGRLLADTVVHRLIAP</sequence>
<evidence type="ECO:0000313" key="12">
    <source>
        <dbReference type="Proteomes" id="UP001150259"/>
    </source>
</evidence>
<evidence type="ECO:0000256" key="1">
    <source>
        <dbReference type="ARBA" id="ARBA00006100"/>
    </source>
</evidence>
<dbReference type="SFLD" id="SFLDS00029">
    <property type="entry name" value="Radical_SAM"/>
    <property type="match status" value="1"/>
</dbReference>
<keyword evidence="3 9" id="KW-0349">Heme</keyword>
<dbReference type="InterPro" id="IPR058240">
    <property type="entry name" value="rSAM_sf"/>
</dbReference>
<reference evidence="11 12" key="1">
    <citation type="submission" date="2022-11" db="EMBL/GenBank/DDBJ databases">
        <title>Anaerobic phenanthrene biodegradation by a DNRA strain PheN6.</title>
        <authorList>
            <person name="Zhang Z."/>
        </authorList>
    </citation>
    <scope>NUCLEOTIDE SEQUENCE [LARGE SCALE GENOMIC DNA]</scope>
    <source>
        <strain evidence="11 12">PheN6</strain>
    </source>
</reference>
<dbReference type="RefSeq" id="WP_272460314.1">
    <property type="nucleotide sequence ID" value="NZ_JAPFQL010000002.1"/>
</dbReference>
<keyword evidence="12" id="KW-1185">Reference proteome</keyword>
<dbReference type="Pfam" id="PF04055">
    <property type="entry name" value="Radical_SAM"/>
    <property type="match status" value="1"/>
</dbReference>
<proteinExistence type="inferred from homology"/>
<dbReference type="Gene3D" id="3.20.20.70">
    <property type="entry name" value="Aldolase class I"/>
    <property type="match status" value="1"/>
</dbReference>
<dbReference type="InterPro" id="IPR004559">
    <property type="entry name" value="HemW-like"/>
</dbReference>
<evidence type="ECO:0000256" key="2">
    <source>
        <dbReference type="ARBA" id="ARBA00017228"/>
    </source>
</evidence>
<protein>
    <recommendedName>
        <fullName evidence="2 9">Heme chaperone HemW</fullName>
    </recommendedName>
</protein>
<evidence type="ECO:0000256" key="7">
    <source>
        <dbReference type="ARBA" id="ARBA00023014"/>
    </source>
</evidence>
<keyword evidence="6 9" id="KW-0408">Iron</keyword>